<dbReference type="Pfam" id="PF04977">
    <property type="entry name" value="DivIC"/>
    <property type="match status" value="1"/>
</dbReference>
<keyword evidence="2" id="KW-0472">Membrane</keyword>
<gene>
    <name evidence="3" type="ORF">H7C18_01940</name>
</gene>
<dbReference type="EMBL" id="JACJVO010000002">
    <property type="protein sequence ID" value="MBB6729655.1"/>
    <property type="molecule type" value="Genomic_DNA"/>
</dbReference>
<dbReference type="InterPro" id="IPR007060">
    <property type="entry name" value="FtsL/DivIC"/>
</dbReference>
<evidence type="ECO:0000313" key="4">
    <source>
        <dbReference type="Proteomes" id="UP000564644"/>
    </source>
</evidence>
<feature type="compositionally biased region" description="Low complexity" evidence="1">
    <location>
        <begin position="120"/>
        <end position="134"/>
    </location>
</feature>
<evidence type="ECO:0000256" key="1">
    <source>
        <dbReference type="SAM" id="MobiDB-lite"/>
    </source>
</evidence>
<keyword evidence="4" id="KW-1185">Reference proteome</keyword>
<protein>
    <submittedName>
        <fullName evidence="3">Septum formation initiator family protein</fullName>
    </submittedName>
</protein>
<evidence type="ECO:0000313" key="3">
    <source>
        <dbReference type="EMBL" id="MBB6729655.1"/>
    </source>
</evidence>
<feature type="compositionally biased region" description="Basic and acidic residues" evidence="1">
    <location>
        <begin position="12"/>
        <end position="23"/>
    </location>
</feature>
<sequence length="134" mass="15203">MMQYYGNLALRPEQKTKDPEKRRSSQPSPSPRRRSIPVGEKLLYLLTVFVFVAVASLIIYRYAGLYQLNRDIQTTQSDYEKLVDDSKELQRQIDQLKDPAVIREKALSYGLQPLNQTPITLSPSGSSSGTSQQP</sequence>
<keyword evidence="2" id="KW-1133">Transmembrane helix</keyword>
<accession>A0A7X0VTS5</accession>
<comment type="caution">
    <text evidence="3">The sequence shown here is derived from an EMBL/GenBank/DDBJ whole genome shotgun (WGS) entry which is preliminary data.</text>
</comment>
<dbReference type="Proteomes" id="UP000564644">
    <property type="component" value="Unassembled WGS sequence"/>
</dbReference>
<keyword evidence="2" id="KW-0812">Transmembrane</keyword>
<feature type="region of interest" description="Disordered" evidence="1">
    <location>
        <begin position="114"/>
        <end position="134"/>
    </location>
</feature>
<reference evidence="3 4" key="1">
    <citation type="submission" date="2020-08" db="EMBL/GenBank/DDBJ databases">
        <title>Cohnella phylogeny.</title>
        <authorList>
            <person name="Dunlap C."/>
        </authorList>
    </citation>
    <scope>NUCLEOTIDE SEQUENCE [LARGE SCALE GENOMIC DNA]</scope>
    <source>
        <strain evidence="3 4">CBP 2801</strain>
    </source>
</reference>
<name>A0A7X0VTS5_9BACL</name>
<dbReference type="AlphaFoldDB" id="A0A7X0VTS5"/>
<feature type="region of interest" description="Disordered" evidence="1">
    <location>
        <begin position="1"/>
        <end position="35"/>
    </location>
</feature>
<organism evidence="3 4">
    <name type="scientific">Cohnella zeiphila</name>
    <dbReference type="NCBI Taxonomy" id="2761120"/>
    <lineage>
        <taxon>Bacteria</taxon>
        <taxon>Bacillati</taxon>
        <taxon>Bacillota</taxon>
        <taxon>Bacilli</taxon>
        <taxon>Bacillales</taxon>
        <taxon>Paenibacillaceae</taxon>
        <taxon>Cohnella</taxon>
    </lineage>
</organism>
<feature type="transmembrane region" description="Helical" evidence="2">
    <location>
        <begin position="42"/>
        <end position="63"/>
    </location>
</feature>
<evidence type="ECO:0000256" key="2">
    <source>
        <dbReference type="SAM" id="Phobius"/>
    </source>
</evidence>
<proteinExistence type="predicted"/>